<feature type="transmembrane region" description="Helical" evidence="6">
    <location>
        <begin position="132"/>
        <end position="159"/>
    </location>
</feature>
<dbReference type="EMBL" id="JAGMUV010000005">
    <property type="protein sequence ID" value="KAH7156218.1"/>
    <property type="molecule type" value="Genomic_DNA"/>
</dbReference>
<reference evidence="8" key="1">
    <citation type="journal article" date="2021" name="Nat. Commun.">
        <title>Genetic determinants of endophytism in the Arabidopsis root mycobiome.</title>
        <authorList>
            <person name="Mesny F."/>
            <person name="Miyauchi S."/>
            <person name="Thiergart T."/>
            <person name="Pickel B."/>
            <person name="Atanasova L."/>
            <person name="Karlsson M."/>
            <person name="Huettel B."/>
            <person name="Barry K.W."/>
            <person name="Haridas S."/>
            <person name="Chen C."/>
            <person name="Bauer D."/>
            <person name="Andreopoulos W."/>
            <person name="Pangilinan J."/>
            <person name="LaButti K."/>
            <person name="Riley R."/>
            <person name="Lipzen A."/>
            <person name="Clum A."/>
            <person name="Drula E."/>
            <person name="Henrissat B."/>
            <person name="Kohler A."/>
            <person name="Grigoriev I.V."/>
            <person name="Martin F.M."/>
            <person name="Hacquard S."/>
        </authorList>
    </citation>
    <scope>NUCLEOTIDE SEQUENCE</scope>
    <source>
        <strain evidence="8">MPI-CAGE-AT-0147</strain>
    </source>
</reference>
<evidence type="ECO:0000259" key="7">
    <source>
        <dbReference type="Pfam" id="PF01284"/>
    </source>
</evidence>
<evidence type="ECO:0000256" key="3">
    <source>
        <dbReference type="ARBA" id="ARBA00022989"/>
    </source>
</evidence>
<dbReference type="PANTHER" id="PTHR37451">
    <property type="entry name" value="MARVEL DOMAIN"/>
    <property type="match status" value="1"/>
</dbReference>
<protein>
    <recommendedName>
        <fullName evidence="7">MARVEL domain-containing protein</fullName>
    </recommendedName>
</protein>
<feature type="domain" description="MARVEL" evidence="7">
    <location>
        <begin position="23"/>
        <end position="158"/>
    </location>
</feature>
<comment type="caution">
    <text evidence="8">The sequence shown here is derived from an EMBL/GenBank/DDBJ whole genome shotgun (WGS) entry which is preliminary data.</text>
</comment>
<proteinExistence type="predicted"/>
<evidence type="ECO:0000256" key="5">
    <source>
        <dbReference type="SAM" id="MobiDB-lite"/>
    </source>
</evidence>
<accession>A0A9P9F694</accession>
<dbReference type="AlphaFoldDB" id="A0A9P9F694"/>
<name>A0A9P9F694_9HYPO</name>
<dbReference type="PANTHER" id="PTHR37451:SF4">
    <property type="entry name" value="MARVEL DOMAIN-CONTAINING PROTEIN"/>
    <property type="match status" value="1"/>
</dbReference>
<evidence type="ECO:0000256" key="1">
    <source>
        <dbReference type="ARBA" id="ARBA00004141"/>
    </source>
</evidence>
<feature type="transmembrane region" description="Helical" evidence="6">
    <location>
        <begin position="83"/>
        <end position="112"/>
    </location>
</feature>
<keyword evidence="3 6" id="KW-1133">Transmembrane helix</keyword>
<keyword evidence="2 6" id="KW-0812">Transmembrane</keyword>
<feature type="region of interest" description="Disordered" evidence="5">
    <location>
        <begin position="219"/>
        <end position="318"/>
    </location>
</feature>
<dbReference type="OrthoDB" id="5325022at2759"/>
<evidence type="ECO:0000256" key="2">
    <source>
        <dbReference type="ARBA" id="ARBA00022692"/>
    </source>
</evidence>
<feature type="transmembrane region" description="Helical" evidence="6">
    <location>
        <begin position="54"/>
        <end position="71"/>
    </location>
</feature>
<evidence type="ECO:0000256" key="4">
    <source>
        <dbReference type="ARBA" id="ARBA00023136"/>
    </source>
</evidence>
<dbReference type="InterPro" id="IPR008253">
    <property type="entry name" value="Marvel"/>
</dbReference>
<dbReference type="GO" id="GO:0016020">
    <property type="term" value="C:membrane"/>
    <property type="evidence" value="ECO:0007669"/>
    <property type="project" value="UniProtKB-SubCell"/>
</dbReference>
<evidence type="ECO:0000313" key="9">
    <source>
        <dbReference type="Proteomes" id="UP000738349"/>
    </source>
</evidence>
<gene>
    <name evidence="8" type="ORF">EDB81DRAFT_880548</name>
</gene>
<feature type="transmembrane region" description="Helical" evidence="6">
    <location>
        <begin position="27"/>
        <end position="48"/>
    </location>
</feature>
<dbReference type="Pfam" id="PF01284">
    <property type="entry name" value="MARVEL"/>
    <property type="match status" value="1"/>
</dbReference>
<comment type="subcellular location">
    <subcellularLocation>
        <location evidence="1">Membrane</location>
        <topology evidence="1">Multi-pass membrane protein</topology>
    </subcellularLocation>
</comment>
<evidence type="ECO:0000256" key="6">
    <source>
        <dbReference type="SAM" id="Phobius"/>
    </source>
</evidence>
<sequence length="318" mass="34462">MDQISAVRVQGKEHFPPYPRGFTVLRIFQLVFSIIILGVVSYTIYVLAFSGNCLMLFTTVVTFIASLYMVIANQSAHQLYNYWAVLSLDIFLLIFWLISFALLASQTAYLWAVGISYCDYYSCYYGSLSGSALIYGAILATACGLGALEFLFFFISLIIHSVAVCRHRRAGLHCSPAPAGTGAVAVAVPVPVQQHPQGMINYQSAPQFGAPMGQSPAFNTQSVYNPALPPQGFPPQGYPPQQQLGEKPMSPAAPHGQQQFYTQPPPLVPQTTGGSSVHQPPVHHSPPPMPQGTYQPPNGQPTPPPAQGGYQAPTYQLP</sequence>
<keyword evidence="4 6" id="KW-0472">Membrane</keyword>
<keyword evidence="9" id="KW-1185">Reference proteome</keyword>
<organism evidence="8 9">
    <name type="scientific">Dactylonectria macrodidyma</name>
    <dbReference type="NCBI Taxonomy" id="307937"/>
    <lineage>
        <taxon>Eukaryota</taxon>
        <taxon>Fungi</taxon>
        <taxon>Dikarya</taxon>
        <taxon>Ascomycota</taxon>
        <taxon>Pezizomycotina</taxon>
        <taxon>Sordariomycetes</taxon>
        <taxon>Hypocreomycetidae</taxon>
        <taxon>Hypocreales</taxon>
        <taxon>Nectriaceae</taxon>
        <taxon>Dactylonectria</taxon>
    </lineage>
</organism>
<dbReference type="Proteomes" id="UP000738349">
    <property type="component" value="Unassembled WGS sequence"/>
</dbReference>
<evidence type="ECO:0000313" key="8">
    <source>
        <dbReference type="EMBL" id="KAH7156218.1"/>
    </source>
</evidence>
<feature type="compositionally biased region" description="Pro residues" evidence="5">
    <location>
        <begin position="227"/>
        <end position="238"/>
    </location>
</feature>
<feature type="compositionally biased region" description="Low complexity" evidence="5">
    <location>
        <begin position="307"/>
        <end position="318"/>
    </location>
</feature>